<feature type="repeat" description="ANK" evidence="3">
    <location>
        <begin position="446"/>
        <end position="478"/>
    </location>
</feature>
<dbReference type="RefSeq" id="XP_001304830.1">
    <property type="nucleotide sequence ID" value="XM_001304829.1"/>
</dbReference>
<reference evidence="4" key="2">
    <citation type="journal article" date="2007" name="Science">
        <title>Draft genome sequence of the sexually transmitted pathogen Trichomonas vaginalis.</title>
        <authorList>
            <person name="Carlton J.M."/>
            <person name="Hirt R.P."/>
            <person name="Silva J.C."/>
            <person name="Delcher A.L."/>
            <person name="Schatz M."/>
            <person name="Zhao Q."/>
            <person name="Wortman J.R."/>
            <person name="Bidwell S.L."/>
            <person name="Alsmark U.C.M."/>
            <person name="Besteiro S."/>
            <person name="Sicheritz-Ponten T."/>
            <person name="Noel C.J."/>
            <person name="Dacks J.B."/>
            <person name="Foster P.G."/>
            <person name="Simillion C."/>
            <person name="Van de Peer Y."/>
            <person name="Miranda-Saavedra D."/>
            <person name="Barton G.J."/>
            <person name="Westrop G.D."/>
            <person name="Mueller S."/>
            <person name="Dessi D."/>
            <person name="Fiori P.L."/>
            <person name="Ren Q."/>
            <person name="Paulsen I."/>
            <person name="Zhang H."/>
            <person name="Bastida-Corcuera F.D."/>
            <person name="Simoes-Barbosa A."/>
            <person name="Brown M.T."/>
            <person name="Hayes R.D."/>
            <person name="Mukherjee M."/>
            <person name="Okumura C.Y."/>
            <person name="Schneider R."/>
            <person name="Smith A.J."/>
            <person name="Vanacova S."/>
            <person name="Villalvazo M."/>
            <person name="Haas B.J."/>
            <person name="Pertea M."/>
            <person name="Feldblyum T.V."/>
            <person name="Utterback T.R."/>
            <person name="Shu C.L."/>
            <person name="Osoegawa K."/>
            <person name="de Jong P.J."/>
            <person name="Hrdy I."/>
            <person name="Horvathova L."/>
            <person name="Zubacova Z."/>
            <person name="Dolezal P."/>
            <person name="Malik S.B."/>
            <person name="Logsdon J.M. Jr."/>
            <person name="Henze K."/>
            <person name="Gupta A."/>
            <person name="Wang C.C."/>
            <person name="Dunne R.L."/>
            <person name="Upcroft J.A."/>
            <person name="Upcroft P."/>
            <person name="White O."/>
            <person name="Salzberg S.L."/>
            <person name="Tang P."/>
            <person name="Chiu C.-H."/>
            <person name="Lee Y.-S."/>
            <person name="Embley T.M."/>
            <person name="Coombs G.H."/>
            <person name="Mottram J.C."/>
            <person name="Tachezy J."/>
            <person name="Fraser-Liggett C.M."/>
            <person name="Johnson P.J."/>
        </authorList>
    </citation>
    <scope>NUCLEOTIDE SEQUENCE [LARGE SCALE GENOMIC DNA]</scope>
    <source>
        <strain evidence="4">G3</strain>
    </source>
</reference>
<dbReference type="Gene3D" id="1.25.40.20">
    <property type="entry name" value="Ankyrin repeat-containing domain"/>
    <property type="match status" value="3"/>
</dbReference>
<reference evidence="4" key="1">
    <citation type="submission" date="2006-10" db="EMBL/GenBank/DDBJ databases">
        <authorList>
            <person name="Amadeo P."/>
            <person name="Zhao Q."/>
            <person name="Wortman J."/>
            <person name="Fraser-Liggett C."/>
            <person name="Carlton J."/>
        </authorList>
    </citation>
    <scope>NUCLEOTIDE SEQUENCE</scope>
    <source>
        <strain evidence="4">G3</strain>
    </source>
</reference>
<evidence type="ECO:0000313" key="4">
    <source>
        <dbReference type="EMBL" id="EAX91900.1"/>
    </source>
</evidence>
<keyword evidence="1" id="KW-0677">Repeat</keyword>
<feature type="repeat" description="ANK" evidence="3">
    <location>
        <begin position="314"/>
        <end position="346"/>
    </location>
</feature>
<dbReference type="Pfam" id="PF00023">
    <property type="entry name" value="Ank"/>
    <property type="match status" value="1"/>
</dbReference>
<dbReference type="Proteomes" id="UP000001542">
    <property type="component" value="Unassembled WGS sequence"/>
</dbReference>
<dbReference type="SMART" id="SM00248">
    <property type="entry name" value="ANK"/>
    <property type="match status" value="7"/>
</dbReference>
<dbReference type="InterPro" id="IPR036770">
    <property type="entry name" value="Ankyrin_rpt-contain_sf"/>
</dbReference>
<dbReference type="InterPro" id="IPR002110">
    <property type="entry name" value="Ankyrin_rpt"/>
</dbReference>
<feature type="repeat" description="ANK" evidence="3">
    <location>
        <begin position="380"/>
        <end position="412"/>
    </location>
</feature>
<proteinExistence type="predicted"/>
<feature type="repeat" description="ANK" evidence="3">
    <location>
        <begin position="413"/>
        <end position="445"/>
    </location>
</feature>
<dbReference type="KEGG" id="tva:4749604"/>
<dbReference type="OrthoDB" id="539213at2759"/>
<keyword evidence="2 3" id="KW-0040">ANK repeat</keyword>
<dbReference type="SUPFAM" id="SSF48403">
    <property type="entry name" value="Ankyrin repeat"/>
    <property type="match status" value="1"/>
</dbReference>
<dbReference type="VEuPathDB" id="TrichDB:TVAGG3_0431160"/>
<sequence length="533" mass="59269">MSEVNLAKIIEIQKVLYELNSSNIEHVKEVIINSPYIADQHGMREITHEFCYVVQKYPIDVRLLAALLKEIDQADEKFGKLKVFLAEEIINPAREINNTSKAGPFRLLRYCYLNGLYNDTNIFDYIQRFPNSRKLNFFLLFCFLEPEIQYKSPELFGRLKQQIESLKISDKYIQNAITNFNQLPLLDLIEFGCEKNSVNYQIRYENSNDVPDDAPVPYNPFESIIRKFSNAKEYREFLQNPHKQPEKLTKAEFLEAALTNDIELVSKCIQSGIHVDAADGRGQTALINAASQGHCFMVDYLLSCGAKVNKKGSWGETCLHTAAKCGSFTTVETLLSHGSDIYCEDESRWTPFFDAIDAGALPVAVILATKGTDLNRCAREGQTPLHVAAMNDYIAIAEFLVTNGAKVDSMDDQKRTPLMVAASRGNIQIIQFLVASGAVPDTKDLNGRTALHHAANASDVSVVEALLNLGAHPNSSDSFGRTPLMVAAAANCLACVECLVFKGADVFAVDTAGKTALEYTTNEEIKEYLGSLV</sequence>
<dbReference type="PROSITE" id="PS50297">
    <property type="entry name" value="ANK_REP_REGION"/>
    <property type="match status" value="6"/>
</dbReference>
<feature type="repeat" description="ANK" evidence="3">
    <location>
        <begin position="479"/>
        <end position="511"/>
    </location>
</feature>
<organism evidence="4 5">
    <name type="scientific">Trichomonas vaginalis (strain ATCC PRA-98 / G3)</name>
    <dbReference type="NCBI Taxonomy" id="412133"/>
    <lineage>
        <taxon>Eukaryota</taxon>
        <taxon>Metamonada</taxon>
        <taxon>Parabasalia</taxon>
        <taxon>Trichomonadida</taxon>
        <taxon>Trichomonadidae</taxon>
        <taxon>Trichomonas</taxon>
    </lineage>
</organism>
<dbReference type="PANTHER" id="PTHR24171">
    <property type="entry name" value="ANKYRIN REPEAT DOMAIN-CONTAINING PROTEIN 39-RELATED"/>
    <property type="match status" value="1"/>
</dbReference>
<gene>
    <name evidence="4" type="ORF">TVAG_326440</name>
</gene>
<name>A2FT59_TRIV3</name>
<dbReference type="EMBL" id="DS114003">
    <property type="protein sequence ID" value="EAX91900.1"/>
    <property type="molecule type" value="Genomic_DNA"/>
</dbReference>
<evidence type="ECO:0000256" key="1">
    <source>
        <dbReference type="ARBA" id="ARBA00022737"/>
    </source>
</evidence>
<evidence type="ECO:0000313" key="5">
    <source>
        <dbReference type="Proteomes" id="UP000001542"/>
    </source>
</evidence>
<protein>
    <submittedName>
        <fullName evidence="4">Ankyrin repeat protein, putative</fullName>
    </submittedName>
</protein>
<evidence type="ECO:0000256" key="2">
    <source>
        <dbReference type="ARBA" id="ARBA00023043"/>
    </source>
</evidence>
<evidence type="ECO:0000256" key="3">
    <source>
        <dbReference type="PROSITE-ProRule" id="PRU00023"/>
    </source>
</evidence>
<dbReference type="Pfam" id="PF13637">
    <property type="entry name" value="Ank_4"/>
    <property type="match status" value="1"/>
</dbReference>
<dbReference type="InParanoid" id="A2FT59"/>
<feature type="repeat" description="ANK" evidence="3">
    <location>
        <begin position="281"/>
        <end position="313"/>
    </location>
</feature>
<dbReference type="SMR" id="A2FT59"/>
<dbReference type="Pfam" id="PF12796">
    <property type="entry name" value="Ank_2"/>
    <property type="match status" value="2"/>
</dbReference>
<accession>A2FT59</accession>
<dbReference type="AlphaFoldDB" id="A2FT59"/>
<dbReference type="STRING" id="5722.A2FT59"/>
<dbReference type="VEuPathDB" id="TrichDB:TVAG_326440"/>
<dbReference type="eggNOG" id="KOG0504">
    <property type="taxonomic scope" value="Eukaryota"/>
</dbReference>
<keyword evidence="5" id="KW-1185">Reference proteome</keyword>
<dbReference type="PRINTS" id="PR01415">
    <property type="entry name" value="ANKYRIN"/>
</dbReference>
<dbReference type="PROSITE" id="PS50088">
    <property type="entry name" value="ANK_REPEAT"/>
    <property type="match status" value="6"/>
</dbReference>